<keyword evidence="11" id="KW-1185">Reference proteome</keyword>
<keyword evidence="6 7" id="KW-0472">Membrane</keyword>
<name>A0A853A0J7_9ACTN</name>
<organism evidence="10 11">
    <name type="scientific">Allostreptomyces psammosilenae</name>
    <dbReference type="NCBI Taxonomy" id="1892865"/>
    <lineage>
        <taxon>Bacteria</taxon>
        <taxon>Bacillati</taxon>
        <taxon>Actinomycetota</taxon>
        <taxon>Actinomycetes</taxon>
        <taxon>Kitasatosporales</taxon>
        <taxon>Streptomycetaceae</taxon>
        <taxon>Allostreptomyces</taxon>
    </lineage>
</organism>
<keyword evidence="3" id="KW-1003">Cell membrane</keyword>
<comment type="subcellular location">
    <subcellularLocation>
        <location evidence="1 7">Cell membrane</location>
        <topology evidence="1 7">Multi-pass membrane protein</topology>
    </subcellularLocation>
</comment>
<dbReference type="Pfam" id="PF00528">
    <property type="entry name" value="BPD_transp_1"/>
    <property type="match status" value="1"/>
</dbReference>
<keyword evidence="10" id="KW-0762">Sugar transport</keyword>
<accession>A0A853A0J7</accession>
<dbReference type="Gene3D" id="1.10.3720.10">
    <property type="entry name" value="MetI-like"/>
    <property type="match status" value="1"/>
</dbReference>
<evidence type="ECO:0000256" key="5">
    <source>
        <dbReference type="ARBA" id="ARBA00022989"/>
    </source>
</evidence>
<gene>
    <name evidence="10" type="ORF">FHU37_000861</name>
</gene>
<feature type="compositionally biased region" description="Basic residues" evidence="8">
    <location>
        <begin position="12"/>
        <end position="33"/>
    </location>
</feature>
<dbReference type="PANTHER" id="PTHR30193:SF41">
    <property type="entry name" value="DIACETYLCHITOBIOSE UPTAKE SYSTEM PERMEASE PROTEIN NGCF"/>
    <property type="match status" value="1"/>
</dbReference>
<evidence type="ECO:0000256" key="2">
    <source>
        <dbReference type="ARBA" id="ARBA00022448"/>
    </source>
</evidence>
<dbReference type="AlphaFoldDB" id="A0A853A0J7"/>
<dbReference type="PROSITE" id="PS50928">
    <property type="entry name" value="ABC_TM1"/>
    <property type="match status" value="1"/>
</dbReference>
<sequence>MSGGTRSPAATPRRHPRPRPHVRPPGRPGRRRPGAARRALAALAFLLPTLLVFGYFAWWPILRSVTLSFQHTNLIDPPSWVGWANFGYVLTDPLLATTVRNTVWFVLLALVLGFPLPLFLAVVMSELRRFGALFRVLVYLPVVVPPVVAVLLWRWFYDPDYGLFNQALGLVGLGPYPWLQSTATAMPSLVLQATWAAAGSSVLIYLAALVSVPTELYEAAEIDGASIRRRLWHVTLPHLRGVLLVMLLLQIIGTFRVFTEPFVLTDGGPEDSTTTILLLIYRYAFVYGDYGAAAALGVLLAIALAALSAVYLRATRRWNPS</sequence>
<feature type="transmembrane region" description="Helical" evidence="7">
    <location>
        <begin position="103"/>
        <end position="124"/>
    </location>
</feature>
<keyword evidence="4 7" id="KW-0812">Transmembrane</keyword>
<dbReference type="CDD" id="cd06261">
    <property type="entry name" value="TM_PBP2"/>
    <property type="match status" value="1"/>
</dbReference>
<evidence type="ECO:0000313" key="11">
    <source>
        <dbReference type="Proteomes" id="UP000567795"/>
    </source>
</evidence>
<evidence type="ECO:0000259" key="9">
    <source>
        <dbReference type="PROSITE" id="PS50928"/>
    </source>
</evidence>
<feature type="transmembrane region" description="Helical" evidence="7">
    <location>
        <begin position="195"/>
        <end position="217"/>
    </location>
</feature>
<comment type="caution">
    <text evidence="10">The sequence shown here is derived from an EMBL/GenBank/DDBJ whole genome shotgun (WGS) entry which is preliminary data.</text>
</comment>
<feature type="transmembrane region" description="Helical" evidence="7">
    <location>
        <begin position="136"/>
        <end position="156"/>
    </location>
</feature>
<feature type="region of interest" description="Disordered" evidence="8">
    <location>
        <begin position="1"/>
        <end position="33"/>
    </location>
</feature>
<keyword evidence="5 7" id="KW-1133">Transmembrane helix</keyword>
<feature type="transmembrane region" description="Helical" evidence="7">
    <location>
        <begin position="290"/>
        <end position="312"/>
    </location>
</feature>
<feature type="domain" description="ABC transmembrane type-1" evidence="9">
    <location>
        <begin position="99"/>
        <end position="311"/>
    </location>
</feature>
<proteinExistence type="inferred from homology"/>
<dbReference type="GO" id="GO:0005886">
    <property type="term" value="C:plasma membrane"/>
    <property type="evidence" value="ECO:0007669"/>
    <property type="project" value="UniProtKB-SubCell"/>
</dbReference>
<comment type="similarity">
    <text evidence="7">Belongs to the binding-protein-dependent transport system permease family.</text>
</comment>
<evidence type="ECO:0000256" key="3">
    <source>
        <dbReference type="ARBA" id="ARBA00022475"/>
    </source>
</evidence>
<reference evidence="10 11" key="1">
    <citation type="submission" date="2020-07" db="EMBL/GenBank/DDBJ databases">
        <title>Sequencing the genomes of 1000 actinobacteria strains.</title>
        <authorList>
            <person name="Klenk H.-P."/>
        </authorList>
    </citation>
    <scope>NUCLEOTIDE SEQUENCE [LARGE SCALE GENOMIC DNA]</scope>
    <source>
        <strain evidence="10 11">DSM 42178</strain>
    </source>
</reference>
<evidence type="ECO:0000256" key="7">
    <source>
        <dbReference type="RuleBase" id="RU363032"/>
    </source>
</evidence>
<dbReference type="InterPro" id="IPR035906">
    <property type="entry name" value="MetI-like_sf"/>
</dbReference>
<keyword evidence="2 7" id="KW-0813">Transport</keyword>
<feature type="transmembrane region" description="Helical" evidence="7">
    <location>
        <begin position="238"/>
        <end position="258"/>
    </location>
</feature>
<evidence type="ECO:0000313" key="10">
    <source>
        <dbReference type="EMBL" id="NYI03918.1"/>
    </source>
</evidence>
<feature type="transmembrane region" description="Helical" evidence="7">
    <location>
        <begin position="40"/>
        <end position="61"/>
    </location>
</feature>
<dbReference type="InterPro" id="IPR000515">
    <property type="entry name" value="MetI-like"/>
</dbReference>
<dbReference type="RefSeq" id="WP_179812897.1">
    <property type="nucleotide sequence ID" value="NZ_JACBZD010000001.1"/>
</dbReference>
<dbReference type="EMBL" id="JACBZD010000001">
    <property type="protein sequence ID" value="NYI03918.1"/>
    <property type="molecule type" value="Genomic_DNA"/>
</dbReference>
<evidence type="ECO:0000256" key="8">
    <source>
        <dbReference type="SAM" id="MobiDB-lite"/>
    </source>
</evidence>
<evidence type="ECO:0000256" key="1">
    <source>
        <dbReference type="ARBA" id="ARBA00004651"/>
    </source>
</evidence>
<dbReference type="PANTHER" id="PTHR30193">
    <property type="entry name" value="ABC TRANSPORTER PERMEASE PROTEIN"/>
    <property type="match status" value="1"/>
</dbReference>
<protein>
    <submittedName>
        <fullName evidence="10">Multiple sugar transport system permease protein</fullName>
    </submittedName>
</protein>
<dbReference type="SUPFAM" id="SSF161098">
    <property type="entry name" value="MetI-like"/>
    <property type="match status" value="1"/>
</dbReference>
<evidence type="ECO:0000256" key="4">
    <source>
        <dbReference type="ARBA" id="ARBA00022692"/>
    </source>
</evidence>
<dbReference type="Proteomes" id="UP000567795">
    <property type="component" value="Unassembled WGS sequence"/>
</dbReference>
<evidence type="ECO:0000256" key="6">
    <source>
        <dbReference type="ARBA" id="ARBA00023136"/>
    </source>
</evidence>
<dbReference type="InterPro" id="IPR051393">
    <property type="entry name" value="ABC_transporter_permease"/>
</dbReference>
<dbReference type="GO" id="GO:0055085">
    <property type="term" value="P:transmembrane transport"/>
    <property type="evidence" value="ECO:0007669"/>
    <property type="project" value="InterPro"/>
</dbReference>